<dbReference type="EMBL" id="JABVXQ010000008">
    <property type="protein sequence ID" value="KAF6096695.1"/>
    <property type="molecule type" value="Genomic_DNA"/>
</dbReference>
<evidence type="ECO:0000313" key="2">
    <source>
        <dbReference type="EMBL" id="KAF6096695.1"/>
    </source>
</evidence>
<feature type="signal peptide" evidence="1">
    <location>
        <begin position="1"/>
        <end position="26"/>
    </location>
</feature>
<evidence type="ECO:0000256" key="1">
    <source>
        <dbReference type="SAM" id="SignalP"/>
    </source>
</evidence>
<feature type="chain" id="PRO_5032657183" evidence="1">
    <location>
        <begin position="27"/>
        <end position="116"/>
    </location>
</feature>
<dbReference type="Proteomes" id="UP000664940">
    <property type="component" value="Unassembled WGS sequence"/>
</dbReference>
<proteinExistence type="predicted"/>
<comment type="caution">
    <text evidence="2">The sequence shown here is derived from an EMBL/GenBank/DDBJ whole genome shotgun (WGS) entry which is preliminary data.</text>
</comment>
<evidence type="ECO:0000313" key="3">
    <source>
        <dbReference type="Proteomes" id="UP000664940"/>
    </source>
</evidence>
<name>A0A833ZSB9_9CHIR</name>
<dbReference type="AlphaFoldDB" id="A0A833ZSB9"/>
<keyword evidence="1" id="KW-0732">Signal</keyword>
<reference evidence="2 3" key="1">
    <citation type="journal article" date="2020" name="Nature">
        <title>Six reference-quality genomes reveal evolution of bat adaptations.</title>
        <authorList>
            <person name="Jebb D."/>
            <person name="Huang Z."/>
            <person name="Pippel M."/>
            <person name="Hughes G.M."/>
            <person name="Lavrichenko K."/>
            <person name="Devanna P."/>
            <person name="Winkler S."/>
            <person name="Jermiin L.S."/>
            <person name="Skirmuntt E.C."/>
            <person name="Katzourakis A."/>
            <person name="Burkitt-Gray L."/>
            <person name="Ray D.A."/>
            <person name="Sullivan K.A.M."/>
            <person name="Roscito J.G."/>
            <person name="Kirilenko B.M."/>
            <person name="Davalos L.M."/>
            <person name="Corthals A.P."/>
            <person name="Power M.L."/>
            <person name="Jones G."/>
            <person name="Ransome R.D."/>
            <person name="Dechmann D.K.N."/>
            <person name="Locatelli A.G."/>
            <person name="Puechmaille S.J."/>
            <person name="Fedrigo O."/>
            <person name="Jarvis E.D."/>
            <person name="Hiller M."/>
            <person name="Vernes S.C."/>
            <person name="Myers E.W."/>
            <person name="Teeling E.C."/>
        </authorList>
    </citation>
    <scope>NUCLEOTIDE SEQUENCE [LARGE SCALE GENOMIC DNA]</scope>
    <source>
        <strain evidence="2">Bat1K_MPI-CBG_1</strain>
    </source>
</reference>
<gene>
    <name evidence="2" type="ORF">HJG60_016394</name>
</gene>
<accession>A0A833ZSB9</accession>
<protein>
    <submittedName>
        <fullName evidence="2">Relaxin 3</fullName>
    </submittedName>
</protein>
<organism evidence="2 3">
    <name type="scientific">Phyllostomus discolor</name>
    <name type="common">pale spear-nosed bat</name>
    <dbReference type="NCBI Taxonomy" id="89673"/>
    <lineage>
        <taxon>Eukaryota</taxon>
        <taxon>Metazoa</taxon>
        <taxon>Chordata</taxon>
        <taxon>Craniata</taxon>
        <taxon>Vertebrata</taxon>
        <taxon>Euteleostomi</taxon>
        <taxon>Mammalia</taxon>
        <taxon>Eutheria</taxon>
        <taxon>Laurasiatheria</taxon>
        <taxon>Chiroptera</taxon>
        <taxon>Yangochiroptera</taxon>
        <taxon>Phyllostomidae</taxon>
        <taxon>Phyllostominae</taxon>
        <taxon>Phyllostomus</taxon>
    </lineage>
</organism>
<sequence>MAKHPMLLLLLAVWVLAVGLWLDAEARKPPIVKKLCGQKFIRAAAQICEHLGSRWSRSAILTQELMGLQGDTIQKLTLKCFPSPRQRRLGGVARLPVAVESLDPESETCGASPRAQ</sequence>